<dbReference type="EMBL" id="KN716224">
    <property type="protein sequence ID" value="KJH49774.1"/>
    <property type="molecule type" value="Genomic_DNA"/>
</dbReference>
<gene>
    <name evidence="3" type="ORF">DICVIV_04114</name>
</gene>
<comment type="similarity">
    <text evidence="1">Belongs to the OSBP family.</text>
</comment>
<dbReference type="GO" id="GO:0005886">
    <property type="term" value="C:plasma membrane"/>
    <property type="evidence" value="ECO:0007669"/>
    <property type="project" value="TreeGrafter"/>
</dbReference>
<accession>A0A0D8Y164</accession>
<proteinExistence type="inferred from homology"/>
<evidence type="ECO:0000313" key="4">
    <source>
        <dbReference type="Proteomes" id="UP000053766"/>
    </source>
</evidence>
<name>A0A0D8Y164_DICVI</name>
<dbReference type="Gene3D" id="2.40.160.120">
    <property type="match status" value="1"/>
</dbReference>
<evidence type="ECO:0000256" key="1">
    <source>
        <dbReference type="ARBA" id="ARBA00008842"/>
    </source>
</evidence>
<protein>
    <submittedName>
        <fullName evidence="3">Oxysterol-binding protein</fullName>
    </submittedName>
</protein>
<dbReference type="SUPFAM" id="SSF144000">
    <property type="entry name" value="Oxysterol-binding protein-like"/>
    <property type="match status" value="1"/>
</dbReference>
<organism evidence="3 4">
    <name type="scientific">Dictyocaulus viviparus</name>
    <name type="common">Bovine lungworm</name>
    <dbReference type="NCBI Taxonomy" id="29172"/>
    <lineage>
        <taxon>Eukaryota</taxon>
        <taxon>Metazoa</taxon>
        <taxon>Ecdysozoa</taxon>
        <taxon>Nematoda</taxon>
        <taxon>Chromadorea</taxon>
        <taxon>Rhabditida</taxon>
        <taxon>Rhabditina</taxon>
        <taxon>Rhabditomorpha</taxon>
        <taxon>Strongyloidea</taxon>
        <taxon>Metastrongylidae</taxon>
        <taxon>Dictyocaulus</taxon>
    </lineage>
</organism>
<evidence type="ECO:0000256" key="2">
    <source>
        <dbReference type="ARBA" id="ARBA00022553"/>
    </source>
</evidence>
<dbReference type="GO" id="GO:0097038">
    <property type="term" value="C:perinuclear endoplasmic reticulum"/>
    <property type="evidence" value="ECO:0007669"/>
    <property type="project" value="TreeGrafter"/>
</dbReference>
<dbReference type="AlphaFoldDB" id="A0A0D8Y164"/>
<dbReference type="GO" id="GO:0005829">
    <property type="term" value="C:cytosol"/>
    <property type="evidence" value="ECO:0007669"/>
    <property type="project" value="TreeGrafter"/>
</dbReference>
<dbReference type="PANTHER" id="PTHR10972">
    <property type="entry name" value="OXYSTEROL-BINDING PROTEIN-RELATED"/>
    <property type="match status" value="1"/>
</dbReference>
<dbReference type="Pfam" id="PF01237">
    <property type="entry name" value="Oxysterol_BP"/>
    <property type="match status" value="1"/>
</dbReference>
<keyword evidence="4" id="KW-1185">Reference proteome</keyword>
<dbReference type="Proteomes" id="UP000053766">
    <property type="component" value="Unassembled WGS sequence"/>
</dbReference>
<dbReference type="InterPro" id="IPR000648">
    <property type="entry name" value="Oxysterol-bd"/>
</dbReference>
<dbReference type="PANTHER" id="PTHR10972:SF205">
    <property type="entry name" value="OXYSTEROL-BINDING PROTEIN 1"/>
    <property type="match status" value="1"/>
</dbReference>
<keyword evidence="2" id="KW-0597">Phosphoprotein</keyword>
<dbReference type="InterPro" id="IPR037239">
    <property type="entry name" value="OSBP_sf"/>
</dbReference>
<dbReference type="STRING" id="29172.A0A0D8Y164"/>
<evidence type="ECO:0000313" key="3">
    <source>
        <dbReference type="EMBL" id="KJH49774.1"/>
    </source>
</evidence>
<reference evidence="4" key="2">
    <citation type="journal article" date="2016" name="Sci. Rep.">
        <title>Dictyocaulus viviparus genome, variome and transcriptome elucidate lungworm biology and support future intervention.</title>
        <authorList>
            <person name="McNulty S.N."/>
            <person name="Strube C."/>
            <person name="Rosa B.A."/>
            <person name="Martin J.C."/>
            <person name="Tyagi R."/>
            <person name="Choi Y.J."/>
            <person name="Wang Q."/>
            <person name="Hallsworth Pepin K."/>
            <person name="Zhang X."/>
            <person name="Ozersky P."/>
            <person name="Wilson R.K."/>
            <person name="Sternberg P.W."/>
            <person name="Gasser R.B."/>
            <person name="Mitreva M."/>
        </authorList>
    </citation>
    <scope>NUCLEOTIDE SEQUENCE [LARGE SCALE GENOMIC DNA]</scope>
    <source>
        <strain evidence="4">HannoverDv2000</strain>
    </source>
</reference>
<reference evidence="3 4" key="1">
    <citation type="submission" date="2013-11" db="EMBL/GenBank/DDBJ databases">
        <title>Draft genome of the bovine lungworm Dictyocaulus viviparus.</title>
        <authorList>
            <person name="Mitreva M."/>
        </authorList>
    </citation>
    <scope>NUCLEOTIDE SEQUENCE [LARGE SCALE GENOMIC DNA]</scope>
    <source>
        <strain evidence="3 4">HannoverDv2000</strain>
    </source>
</reference>
<sequence>MVYVAAFAVSPYTNSTGRYRKFFNPLLGETYEYEQEDFKYHGEQVSHHPSVSAGHAIGNGWTWFQTFSAEVTWNAWAQTCEFVPDKPIRLQLTGEEYMWNKITTHIESLLCVPEERKLYHEGTISVKCSNGVKATINVARNKEISGEIVNAEGKVFCTLSGKWDERLCRYCQTSRENKNRNNINLYFLIREMDSGEKEQLIATSEWPIYRQYFGFTDFTMRLNELRDEDRAFLPPTDSRFRPDVRCLEYGNLDDALAYKKSMEQAQRDRAINEETYKPLWFVQKEDSFTNKTTYASTGKYWEAKETKFEKQKNDNSFIPIFTVSITK</sequence>
<dbReference type="OrthoDB" id="1854502at2759"/>
<dbReference type="GO" id="GO:0032934">
    <property type="term" value="F:sterol binding"/>
    <property type="evidence" value="ECO:0007669"/>
    <property type="project" value="TreeGrafter"/>
</dbReference>